<organism evidence="2 3">
    <name type="scientific">Haloarcula hispanica</name>
    <dbReference type="NCBI Taxonomy" id="51589"/>
    <lineage>
        <taxon>Archaea</taxon>
        <taxon>Methanobacteriati</taxon>
        <taxon>Methanobacteriota</taxon>
        <taxon>Stenosarchaea group</taxon>
        <taxon>Halobacteria</taxon>
        <taxon>Halobacteriales</taxon>
        <taxon>Haloarculaceae</taxon>
        <taxon>Haloarcula</taxon>
    </lineage>
</organism>
<comment type="caution">
    <text evidence="2">The sequence shown here is derived from an EMBL/GenBank/DDBJ whole genome shotgun (WGS) entry which is preliminary data.</text>
</comment>
<dbReference type="EMBL" id="RZIG01000005">
    <property type="protein sequence ID" value="RYJ07700.1"/>
    <property type="molecule type" value="Genomic_DNA"/>
</dbReference>
<dbReference type="GO" id="GO:0006355">
    <property type="term" value="P:regulation of DNA-templated transcription"/>
    <property type="evidence" value="ECO:0007669"/>
    <property type="project" value="InterPro"/>
</dbReference>
<reference evidence="2 3" key="1">
    <citation type="submission" date="2018-12" db="EMBL/GenBank/DDBJ databases">
        <title>Draft genome sequence of Haloarcula hispinica strain 18.1, an halophilic archaeon isolated from Chott El Jerid of Southern Tunisia.</title>
        <authorList>
            <person name="Najjari A."/>
            <person name="Ben Dhia O."/>
            <person name="Ferjani R."/>
            <person name="Mahjoubi M."/>
            <person name="Sghaier H."/>
            <person name="Elshahed M."/>
            <person name="Ouzari H.I."/>
            <person name="Cherid A."/>
            <person name="Youssef N."/>
        </authorList>
    </citation>
    <scope>NUCLEOTIDE SEQUENCE [LARGE SCALE GENOMIC DNA]</scope>
    <source>
        <strain evidence="2 3">18.1</strain>
    </source>
</reference>
<feature type="domain" description="HTH iclR-type" evidence="1">
    <location>
        <begin position="64"/>
        <end position="100"/>
    </location>
</feature>
<proteinExistence type="predicted"/>
<gene>
    <name evidence="2" type="ORF">ELS20_18250</name>
</gene>
<evidence type="ECO:0000313" key="3">
    <source>
        <dbReference type="Proteomes" id="UP000293535"/>
    </source>
</evidence>
<dbReference type="GO" id="GO:0003677">
    <property type="term" value="F:DNA binding"/>
    <property type="evidence" value="ECO:0007669"/>
    <property type="project" value="InterPro"/>
</dbReference>
<accession>A0A482SZS9</accession>
<dbReference type="Proteomes" id="UP000293535">
    <property type="component" value="Unassembled WGS sequence"/>
</dbReference>
<dbReference type="AlphaFoldDB" id="A0A482SZS9"/>
<name>A0A482SZS9_HALHI</name>
<dbReference type="RefSeq" id="WP_129756356.1">
    <property type="nucleotide sequence ID" value="NZ_JAFKAA010000005.1"/>
</dbReference>
<evidence type="ECO:0000259" key="1">
    <source>
        <dbReference type="Pfam" id="PF09339"/>
    </source>
</evidence>
<evidence type="ECO:0000313" key="2">
    <source>
        <dbReference type="EMBL" id="RYJ07700.1"/>
    </source>
</evidence>
<dbReference type="Pfam" id="PF09339">
    <property type="entry name" value="HTH_IclR"/>
    <property type="match status" value="1"/>
</dbReference>
<protein>
    <recommendedName>
        <fullName evidence="1">HTH iclR-type domain-containing protein</fullName>
    </recommendedName>
</protein>
<sequence>MTDSDDDDPLKSLEIDRNQYDRKRMAKALEELVAIDNETGDPIILDSFQELDSRRQISALLLAKRAAHALEHIEEDEVGMKSSEIAERTNVAGSTVRRYASDKLSFISNDNGIDGYYIPRTKIGQAVDFITAAKDQ</sequence>
<dbReference type="InterPro" id="IPR005471">
    <property type="entry name" value="Tscrpt_reg_IclR_N"/>
</dbReference>